<organism evidence="3 4">
    <name type="scientific">Lentzea xinjiangensis</name>
    <dbReference type="NCBI Taxonomy" id="402600"/>
    <lineage>
        <taxon>Bacteria</taxon>
        <taxon>Bacillati</taxon>
        <taxon>Actinomycetota</taxon>
        <taxon>Actinomycetes</taxon>
        <taxon>Pseudonocardiales</taxon>
        <taxon>Pseudonocardiaceae</taxon>
        <taxon>Lentzea</taxon>
    </lineage>
</organism>
<sequence length="293" mass="31793">MRLELSTFIDPALAEHVEEARQENARRGIRRGPGSLAELWEIRRGADRLPDSTLVEAGGRQVPVRLHLPCAVPRGVHLDFHGGGFYLGRTAQDDVRNQRLADALGIVVVSVDHRLAPEHPWPAAPDDAETAALWLLGEERFNALKLTIGGFSAGATLAVTTLLRLKERGAADRFAGAALQFGTYDLSGLTPAGRLIADEYFIQAYAGHAPDRTVPDISPVFGDLRGLPPLLVVVGALDVLLEDNLAMAARAAAVGEVDLRVYPESRHGFTNRDTGMARAARHDVERWLADRLS</sequence>
<dbReference type="EMBL" id="FOFR01000008">
    <property type="protein sequence ID" value="SER15028.1"/>
    <property type="molecule type" value="Genomic_DNA"/>
</dbReference>
<keyword evidence="4" id="KW-1185">Reference proteome</keyword>
<feature type="domain" description="Alpha/beta hydrolase fold-3" evidence="2">
    <location>
        <begin position="78"/>
        <end position="270"/>
    </location>
</feature>
<gene>
    <name evidence="3" type="ORF">SAMN05216188_108105</name>
</gene>
<dbReference type="SUPFAM" id="SSF53474">
    <property type="entry name" value="alpha/beta-Hydrolases"/>
    <property type="match status" value="1"/>
</dbReference>
<evidence type="ECO:0000256" key="1">
    <source>
        <dbReference type="ARBA" id="ARBA00022801"/>
    </source>
</evidence>
<dbReference type="GO" id="GO:0016787">
    <property type="term" value="F:hydrolase activity"/>
    <property type="evidence" value="ECO:0007669"/>
    <property type="project" value="UniProtKB-KW"/>
</dbReference>
<dbReference type="InterPro" id="IPR013094">
    <property type="entry name" value="AB_hydrolase_3"/>
</dbReference>
<reference evidence="4" key="1">
    <citation type="submission" date="2016-10" db="EMBL/GenBank/DDBJ databases">
        <authorList>
            <person name="Varghese N."/>
            <person name="Submissions S."/>
        </authorList>
    </citation>
    <scope>NUCLEOTIDE SEQUENCE [LARGE SCALE GENOMIC DNA]</scope>
    <source>
        <strain evidence="4">CGMCC 4.3525</strain>
    </source>
</reference>
<proteinExistence type="predicted"/>
<accession>A0A1H9LUK5</accession>
<keyword evidence="1" id="KW-0378">Hydrolase</keyword>
<name>A0A1H9LUK5_9PSEU</name>
<dbReference type="Pfam" id="PF07859">
    <property type="entry name" value="Abhydrolase_3"/>
    <property type="match status" value="1"/>
</dbReference>
<dbReference type="RefSeq" id="WP_245777908.1">
    <property type="nucleotide sequence ID" value="NZ_FOFR01000008.1"/>
</dbReference>
<dbReference type="PANTHER" id="PTHR48081">
    <property type="entry name" value="AB HYDROLASE SUPERFAMILY PROTEIN C4A8.06C"/>
    <property type="match status" value="1"/>
</dbReference>
<evidence type="ECO:0000313" key="4">
    <source>
        <dbReference type="Proteomes" id="UP000199352"/>
    </source>
</evidence>
<evidence type="ECO:0000313" key="3">
    <source>
        <dbReference type="EMBL" id="SER15028.1"/>
    </source>
</evidence>
<evidence type="ECO:0000259" key="2">
    <source>
        <dbReference type="Pfam" id="PF07859"/>
    </source>
</evidence>
<dbReference type="STRING" id="402600.SAMN05216188_108105"/>
<protein>
    <submittedName>
        <fullName evidence="3">Acetyl esterase/lipase</fullName>
    </submittedName>
</protein>
<dbReference type="AlphaFoldDB" id="A0A1H9LUK5"/>
<dbReference type="InterPro" id="IPR050300">
    <property type="entry name" value="GDXG_lipolytic_enzyme"/>
</dbReference>
<dbReference type="InterPro" id="IPR029058">
    <property type="entry name" value="AB_hydrolase_fold"/>
</dbReference>
<dbReference type="Proteomes" id="UP000199352">
    <property type="component" value="Unassembled WGS sequence"/>
</dbReference>
<dbReference type="Gene3D" id="3.40.50.1820">
    <property type="entry name" value="alpha/beta hydrolase"/>
    <property type="match status" value="1"/>
</dbReference>